<sequence>MIIVTTIAMILSYFGYGAAARMLHVHKEFIPILVLSSIGCATYICGIFNQLETGSFTILAVGLALLLIIVAWRYARPLTRGKTDGHVRRTSKPWLPSLFDTLFVIGIICFVFLLHSSRLVHYDNFSHWAIALKEMLLTNAFPTVHSELISFLNYPLGTTSFLYYVCSFAGHSQAVMILGQSMLIFAAFYAVFGIIEQQKRFLLYAFLACGCSILSIFNITIRINTLLVDFILPVLTLAILAIAYRYGDHLVTASAIIAPIAAFLMIVKVTGIVFASIALLYLLQRLLTNKRWKSWANCVAVLGFSAASFCTYALWQWHLKITGIAALSQKFSSNATDVASGGSAKTGAQIHHIITAFTQASLDLNTRAAQGILAANIIAIVVCLIVAFTRAWRWNLWKCLIATDIVLALYYVGILALYIYSMPQSEAQNLAGFDRYSNSIVVLFVGALFMCATIDIERSFRFRVGEVPAYRSFKTFATKNLYQQAVVACTAIALSILLSEYNGLSSIIKAYPTTLPATVSQVTADAWPKHGAVDTTKYLIYGHDTDGQATDYYMQYVVKYYLYAPHVDAIVKFYEPNMDNLLRKYQYLVVLQTDSTEMRLLQRHYGVSGSTGFYRIVKSHNAITLVAEGIR</sequence>
<feature type="transmembrane region" description="Helical" evidence="1">
    <location>
        <begin position="226"/>
        <end position="244"/>
    </location>
</feature>
<feature type="transmembrane region" description="Helical" evidence="1">
    <location>
        <begin position="201"/>
        <end position="219"/>
    </location>
</feature>
<dbReference type="EMBL" id="CP129674">
    <property type="protein sequence ID" value="XDS44017.1"/>
    <property type="molecule type" value="Genomic_DNA"/>
</dbReference>
<proteinExistence type="predicted"/>
<dbReference type="KEGG" id="baqk:QN215_07000"/>
<feature type="transmembrane region" description="Helical" evidence="1">
    <location>
        <begin position="29"/>
        <end position="49"/>
    </location>
</feature>
<feature type="transmembrane region" description="Helical" evidence="1">
    <location>
        <begin position="94"/>
        <end position="114"/>
    </location>
</feature>
<feature type="transmembrane region" description="Helical" evidence="1">
    <location>
        <begin position="440"/>
        <end position="460"/>
    </location>
</feature>
<evidence type="ECO:0000313" key="2">
    <source>
        <dbReference type="EMBL" id="XDS44017.1"/>
    </source>
</evidence>
<evidence type="ECO:0008006" key="3">
    <source>
        <dbReference type="Google" id="ProtNLM"/>
    </source>
</evidence>
<feature type="transmembrane region" description="Helical" evidence="1">
    <location>
        <begin position="56"/>
        <end position="74"/>
    </location>
</feature>
<feature type="transmembrane region" description="Helical" evidence="1">
    <location>
        <begin position="295"/>
        <end position="315"/>
    </location>
</feature>
<name>A0AB39U593_9BIFI</name>
<keyword evidence="1" id="KW-0472">Membrane</keyword>
<dbReference type="RefSeq" id="WP_369343611.1">
    <property type="nucleotide sequence ID" value="NZ_CP129674.1"/>
</dbReference>
<organism evidence="2">
    <name type="scientific">Bifidobacterium aquikefiricola</name>
    <dbReference type="NCBI Taxonomy" id="3059038"/>
    <lineage>
        <taxon>Bacteria</taxon>
        <taxon>Bacillati</taxon>
        <taxon>Actinomycetota</taxon>
        <taxon>Actinomycetes</taxon>
        <taxon>Bifidobacteriales</taxon>
        <taxon>Bifidobacteriaceae</taxon>
        <taxon>Bifidobacterium</taxon>
    </lineage>
</organism>
<protein>
    <recommendedName>
        <fullName evidence="3">ABC transporter permease</fullName>
    </recommendedName>
</protein>
<feature type="transmembrane region" description="Helical" evidence="1">
    <location>
        <begin position="174"/>
        <end position="195"/>
    </location>
</feature>
<evidence type="ECO:0000256" key="1">
    <source>
        <dbReference type="SAM" id="Phobius"/>
    </source>
</evidence>
<accession>A0AB39U593</accession>
<feature type="transmembrane region" description="Helical" evidence="1">
    <location>
        <begin position="256"/>
        <end position="283"/>
    </location>
</feature>
<feature type="transmembrane region" description="Helical" evidence="1">
    <location>
        <begin position="400"/>
        <end position="420"/>
    </location>
</feature>
<dbReference type="AlphaFoldDB" id="A0AB39U593"/>
<feature type="transmembrane region" description="Helical" evidence="1">
    <location>
        <begin position="368"/>
        <end position="388"/>
    </location>
</feature>
<reference evidence="2" key="1">
    <citation type="submission" date="2023-07" db="EMBL/GenBank/DDBJ databases">
        <title>Bifidobacterium aquikefiriaerophilum sp. nov. and Bifidobacterium eccum sp. nov., isolated from water kefir.</title>
        <authorList>
            <person name="Breselge S."/>
            <person name="Bellassi P."/>
            <person name="Barcenilla C."/>
            <person name="Alvarez-Ordonez A."/>
            <person name="Morelli L."/>
            <person name="Cotter P.D."/>
        </authorList>
    </citation>
    <scope>NUCLEOTIDE SEQUENCE</scope>
    <source>
        <strain evidence="2">WK041_4_12</strain>
    </source>
</reference>
<gene>
    <name evidence="2" type="ORF">QN215_07000</name>
</gene>
<keyword evidence="1" id="KW-1133">Transmembrane helix</keyword>
<keyword evidence="1" id="KW-0812">Transmembrane</keyword>